<dbReference type="Proteomes" id="UP000324800">
    <property type="component" value="Unassembled WGS sequence"/>
</dbReference>
<evidence type="ECO:0000313" key="2">
    <source>
        <dbReference type="EMBL" id="KAA6383167.1"/>
    </source>
</evidence>
<evidence type="ECO:0000313" key="3">
    <source>
        <dbReference type="Proteomes" id="UP000324800"/>
    </source>
</evidence>
<reference evidence="2 3" key="1">
    <citation type="submission" date="2019-03" db="EMBL/GenBank/DDBJ databases">
        <title>Single cell metagenomics reveals metabolic interactions within the superorganism composed of flagellate Streblomastix strix and complex community of Bacteroidetes bacteria on its surface.</title>
        <authorList>
            <person name="Treitli S.C."/>
            <person name="Kolisko M."/>
            <person name="Husnik F."/>
            <person name="Keeling P."/>
            <person name="Hampl V."/>
        </authorList>
    </citation>
    <scope>NUCLEOTIDE SEQUENCE [LARGE SCALE GENOMIC DNA]</scope>
    <source>
        <strain evidence="2">ST1C</strain>
    </source>
</reference>
<gene>
    <name evidence="2" type="ORF">EZS28_021307</name>
</gene>
<organism evidence="2 3">
    <name type="scientific">Streblomastix strix</name>
    <dbReference type="NCBI Taxonomy" id="222440"/>
    <lineage>
        <taxon>Eukaryota</taxon>
        <taxon>Metamonada</taxon>
        <taxon>Preaxostyla</taxon>
        <taxon>Oxymonadida</taxon>
        <taxon>Streblomastigidae</taxon>
        <taxon>Streblomastix</taxon>
    </lineage>
</organism>
<evidence type="ECO:0000256" key="1">
    <source>
        <dbReference type="SAM" id="MobiDB-lite"/>
    </source>
</evidence>
<name>A0A5J4VKJ4_9EUKA</name>
<dbReference type="EMBL" id="SNRW01006394">
    <property type="protein sequence ID" value="KAA6383167.1"/>
    <property type="molecule type" value="Genomic_DNA"/>
</dbReference>
<comment type="caution">
    <text evidence="2">The sequence shown here is derived from an EMBL/GenBank/DDBJ whole genome shotgun (WGS) entry which is preliminary data.</text>
</comment>
<dbReference type="AlphaFoldDB" id="A0A5J4VKJ4"/>
<accession>A0A5J4VKJ4</accession>
<feature type="region of interest" description="Disordered" evidence="1">
    <location>
        <begin position="1"/>
        <end position="20"/>
    </location>
</feature>
<sequence>MPKKGKKSKSKQSTHEYELSDKTAYQLWSQIQEIINQNAARIRRKQKQSESESESQWEARMQGKKFRQLNYQCLRTKQLAMIPLLMKQRGLKLKKGITQAEQQVIENETHRMDPAITAAETHGGVFAITNPAVRRRQIEKVRQVEPAKNLGSRRPVITEEQQLNGIINEGSQRQKQILNRQLDSEFANQSQASDLGQSSVLDDIQPEYTLAQEKFSEAQQQQIESDIISSVSLKTVYDISALDRGRLPINDIYGRKPFETYDTSYKYDKFGNPIAYIKKPTQPIGKKYNNMKKNYIQTLQLIQTAKAYADLHNKLTKSAKIPKKK</sequence>
<proteinExistence type="predicted"/>
<feature type="compositionally biased region" description="Basic residues" evidence="1">
    <location>
        <begin position="1"/>
        <end position="12"/>
    </location>
</feature>
<protein>
    <submittedName>
        <fullName evidence="2">Uncharacterized protein</fullName>
    </submittedName>
</protein>